<dbReference type="PANTHER" id="PTHR11890:SF23">
    <property type="entry name" value="INTERLEUKIN-18 RECEPTOR ACCESSORY PROTEIN"/>
    <property type="match status" value="1"/>
</dbReference>
<name>A0AAD3R4W4_LATJO</name>
<dbReference type="InterPro" id="IPR013783">
    <property type="entry name" value="Ig-like_fold"/>
</dbReference>
<dbReference type="Proteomes" id="UP001279410">
    <property type="component" value="Unassembled WGS sequence"/>
</dbReference>
<dbReference type="Pfam" id="PF01582">
    <property type="entry name" value="TIR"/>
    <property type="match status" value="2"/>
</dbReference>
<dbReference type="PRINTS" id="PR01537">
    <property type="entry name" value="INTRLKN1R1F"/>
</dbReference>
<feature type="domain" description="Ig-like" evidence="15">
    <location>
        <begin position="599"/>
        <end position="693"/>
    </location>
</feature>
<feature type="signal peptide" evidence="13">
    <location>
        <begin position="1"/>
        <end position="20"/>
    </location>
</feature>
<evidence type="ECO:0000256" key="6">
    <source>
        <dbReference type="ARBA" id="ARBA00023027"/>
    </source>
</evidence>
<dbReference type="PROSITE" id="PS50835">
    <property type="entry name" value="IG_LIKE"/>
    <property type="match status" value="5"/>
</dbReference>
<dbReference type="SMART" id="SM00255">
    <property type="entry name" value="TIR"/>
    <property type="match status" value="1"/>
</dbReference>
<feature type="domain" description="Ig-like" evidence="15">
    <location>
        <begin position="1055"/>
        <end position="1158"/>
    </location>
</feature>
<keyword evidence="9" id="KW-0325">Glycoprotein</keyword>
<dbReference type="InterPro" id="IPR015621">
    <property type="entry name" value="IL-1_rcpt_fam"/>
</dbReference>
<proteinExistence type="inferred from homology"/>
<dbReference type="PANTHER" id="PTHR11890">
    <property type="entry name" value="INTERLEUKIN-1 RECEPTOR FAMILY MEMBER"/>
    <property type="match status" value="1"/>
</dbReference>
<reference evidence="16" key="1">
    <citation type="submission" date="2022-08" db="EMBL/GenBank/DDBJ databases">
        <title>Genome sequencing of akame (Lates japonicus).</title>
        <authorList>
            <person name="Hashiguchi Y."/>
            <person name="Takahashi H."/>
        </authorList>
    </citation>
    <scope>NUCLEOTIDE SEQUENCE</scope>
    <source>
        <strain evidence="16">Kochi</strain>
    </source>
</reference>
<dbReference type="Pfam" id="PF00047">
    <property type="entry name" value="ig"/>
    <property type="match status" value="1"/>
</dbReference>
<dbReference type="InterPro" id="IPR000157">
    <property type="entry name" value="TIR_dom"/>
</dbReference>
<evidence type="ECO:0000256" key="11">
    <source>
        <dbReference type="SAM" id="MobiDB-lite"/>
    </source>
</evidence>
<feature type="domain" description="TIR" evidence="14">
    <location>
        <begin position="750"/>
        <end position="885"/>
    </location>
</feature>
<comment type="subcellular location">
    <subcellularLocation>
        <location evidence="1">Membrane</location>
        <topology evidence="1">Single-pass type I membrane protein</topology>
    </subcellularLocation>
</comment>
<feature type="chain" id="PRO_5042100061" evidence="13">
    <location>
        <begin position="21"/>
        <end position="1422"/>
    </location>
</feature>
<keyword evidence="13" id="KW-0732">Signal</keyword>
<keyword evidence="6" id="KW-0520">NAD</keyword>
<dbReference type="SUPFAM" id="SSF52200">
    <property type="entry name" value="Toll/Interleukin receptor TIR domain"/>
    <property type="match status" value="3"/>
</dbReference>
<dbReference type="InterPro" id="IPR007110">
    <property type="entry name" value="Ig-like_dom"/>
</dbReference>
<keyword evidence="3 12" id="KW-0812">Transmembrane</keyword>
<dbReference type="SUPFAM" id="SSF48726">
    <property type="entry name" value="Immunoglobulin"/>
    <property type="match status" value="4"/>
</dbReference>
<keyword evidence="8 16" id="KW-0675">Receptor</keyword>
<evidence type="ECO:0000256" key="4">
    <source>
        <dbReference type="ARBA" id="ARBA00022801"/>
    </source>
</evidence>
<dbReference type="InterPro" id="IPR013151">
    <property type="entry name" value="Immunoglobulin_dom"/>
</dbReference>
<evidence type="ECO:0000256" key="1">
    <source>
        <dbReference type="ARBA" id="ARBA00004479"/>
    </source>
</evidence>
<evidence type="ECO:0000256" key="8">
    <source>
        <dbReference type="ARBA" id="ARBA00023170"/>
    </source>
</evidence>
<accession>A0AAD3R4W4</accession>
<evidence type="ECO:0000256" key="9">
    <source>
        <dbReference type="ARBA" id="ARBA00023180"/>
    </source>
</evidence>
<dbReference type="SMART" id="SM00409">
    <property type="entry name" value="IG"/>
    <property type="match status" value="8"/>
</dbReference>
<evidence type="ECO:0000256" key="13">
    <source>
        <dbReference type="SAM" id="SignalP"/>
    </source>
</evidence>
<dbReference type="InterPro" id="IPR035897">
    <property type="entry name" value="Toll_tir_struct_dom_sf"/>
</dbReference>
<evidence type="ECO:0000259" key="14">
    <source>
        <dbReference type="PROSITE" id="PS50104"/>
    </source>
</evidence>
<feature type="transmembrane region" description="Helical" evidence="12">
    <location>
        <begin position="277"/>
        <end position="299"/>
    </location>
</feature>
<dbReference type="InterPro" id="IPR003599">
    <property type="entry name" value="Ig_sub"/>
</dbReference>
<feature type="domain" description="Ig-like" evidence="15">
    <location>
        <begin position="512"/>
        <end position="580"/>
    </location>
</feature>
<feature type="region of interest" description="Disordered" evidence="11">
    <location>
        <begin position="1229"/>
        <end position="1263"/>
    </location>
</feature>
<dbReference type="GO" id="GO:0042008">
    <property type="term" value="F:interleukin-18 receptor activity"/>
    <property type="evidence" value="ECO:0007669"/>
    <property type="project" value="TreeGrafter"/>
</dbReference>
<evidence type="ECO:0000256" key="12">
    <source>
        <dbReference type="SAM" id="Phobius"/>
    </source>
</evidence>
<keyword evidence="5 12" id="KW-1133">Transmembrane helix</keyword>
<gene>
    <name evidence="16" type="ORF">AKAME5_000837900</name>
</gene>
<dbReference type="PROSITE" id="PS50104">
    <property type="entry name" value="TIR"/>
    <property type="match status" value="3"/>
</dbReference>
<evidence type="ECO:0000256" key="7">
    <source>
        <dbReference type="ARBA" id="ARBA00023157"/>
    </source>
</evidence>
<feature type="domain" description="TIR" evidence="14">
    <location>
        <begin position="323"/>
        <end position="453"/>
    </location>
</feature>
<keyword evidence="12" id="KW-0472">Membrane</keyword>
<keyword evidence="10" id="KW-0393">Immunoglobulin domain</keyword>
<keyword evidence="4" id="KW-0378">Hydrolase</keyword>
<feature type="domain" description="TIR" evidence="14">
    <location>
        <begin position="1254"/>
        <end position="1402"/>
    </location>
</feature>
<organism evidence="16 17">
    <name type="scientific">Lates japonicus</name>
    <name type="common">Japanese lates</name>
    <dbReference type="NCBI Taxonomy" id="270547"/>
    <lineage>
        <taxon>Eukaryota</taxon>
        <taxon>Metazoa</taxon>
        <taxon>Chordata</taxon>
        <taxon>Craniata</taxon>
        <taxon>Vertebrata</taxon>
        <taxon>Euteleostomi</taxon>
        <taxon>Actinopterygii</taxon>
        <taxon>Neopterygii</taxon>
        <taxon>Teleostei</taxon>
        <taxon>Neoteleostei</taxon>
        <taxon>Acanthomorphata</taxon>
        <taxon>Carangaria</taxon>
        <taxon>Carangaria incertae sedis</taxon>
        <taxon>Centropomidae</taxon>
        <taxon>Lates</taxon>
    </lineage>
</organism>
<dbReference type="GO" id="GO:0016787">
    <property type="term" value="F:hydrolase activity"/>
    <property type="evidence" value="ECO:0007669"/>
    <property type="project" value="UniProtKB-KW"/>
</dbReference>
<evidence type="ECO:0000313" key="17">
    <source>
        <dbReference type="Proteomes" id="UP001279410"/>
    </source>
</evidence>
<evidence type="ECO:0000313" key="16">
    <source>
        <dbReference type="EMBL" id="GLD55967.1"/>
    </source>
</evidence>
<feature type="transmembrane region" description="Helical" evidence="12">
    <location>
        <begin position="704"/>
        <end position="726"/>
    </location>
</feature>
<dbReference type="InterPro" id="IPR036179">
    <property type="entry name" value="Ig-like_dom_sf"/>
</dbReference>
<evidence type="ECO:0000256" key="10">
    <source>
        <dbReference type="ARBA" id="ARBA00023319"/>
    </source>
</evidence>
<keyword evidence="17" id="KW-1185">Reference proteome</keyword>
<evidence type="ECO:0000256" key="5">
    <source>
        <dbReference type="ARBA" id="ARBA00022989"/>
    </source>
</evidence>
<sequence>MMTLKILLLFLLTLFTGVCPREIQSKAGEMVALYCPRYRGYTHADTKLVWTSHTTQRSYVTNNMSADELTQMGVVLHGRSLVILSVSINHQGNYSCAMGSASRQFCNSITWYKKGESWPIGSYFSRVKEKDSGVYTCTRSYLYHGQIYNMTFTVVLDVKTKEALKTAEIISPHKDEVFPVDLGSANVINCTAVVFSNFDGVFWLSGKTSVPQNTKSPVFYSLTREKHGDEIKITASLVFKKVSEEDLSKNYTCKLESVSQSSSFVTITLVQKTRPSYIPLALSIVGIVVLIVLTVVIYVKLRVDITLFLRDTLGCHRSTSDGKSYDAFLIYYKSDTGAGLNAYDRKQLESVLEERFGYSLCLYDYDVLPRQATVEAVLDRIEQCRTVVLVPTSPDPGLGVCCLKSKEIYVKAGEMVALLCPSNQNGDAKLTWTSYTTEETDLTNMSSAEQRQMGVLVHGGSLIVLGASVNHQGNYSLRSASRQFWFRLTVNTAQSREHEEETKYSKTCYTPESCELFCPDENTPAVNTPNITSNGITWYKKGESWPIGSYFSRVKEKDSGVYTCTRSYLYHGQIYNMTFTVVLDVKTKEALKTAEIISPHKDEVFPVDLGSAKVINCTAVVFSNFDGVFWLSGKTSVPQNTKSPVFYSLTREKHGDEIKITASLVFKKVSEEDLSKNYTCKLESISQSSSLITIALIQKPRPSYIPLALSIVGIVVVMVVTVVIYVKMRVDITLFLRDTLGCHRSTSDGKSYDAFLMCYKGDTGAGLNAYDRKHLESVLEERFGYSLCLYHRDILPGEAIAEAVLDRIEQCRTVVLVPTSPDPGLGSGVLSAIHAALVERQTRLIFIKTETIEASTSGCCVGNHQKKRTGLMGLQQNTTHQRYRAVEGESFIMPCVKSVNVVWSRIGEDGGKGPSYDCEKEFPAEVKHSGNYTCLTGGSKYFLHLQVEEKSSPSCFQPEESTVELYNSAGGEIPCPRYNCGNNTNVTWYKGNRAVSEMKRASCEKDGLLHLCQVKAEFDPGVYFCDRQIIERGVIWTFRRAVKVEVIPYSEPSGPLRFISPADNATEEVELGQTHNLTCKVFFPYEKRISAKVQWFMNYNGNKDNMTLLPMEPPQQGFKIREEYGVTRRAIIKEVTQQHLKHTYTCVASNTVRNNSVTIKLKKKTKVKLPSLVGYPLVSFLLVSGLGIILRVKWLELQLIYRSHFQHGKHNEDDKDFDVFLSYVWSPPSAEGERGWTFSSGSGPNTDEEAGCPSSLDPLNSEEGKATQKPLEMLLPQVLEEQWGYRLCLLERDVLPGGAYTNDVVLTIQRSQMLICLLSADYLCNSNAVFVLESGVQALLQNSALKLLLIWTSRDSASLIQQDPPLPTLVQRALKVLPSLNWMSGKPARATCNFWRSLRKAMPHHRVKLVSDMQDQSLKGYQ</sequence>
<dbReference type="Gene3D" id="3.40.50.10140">
    <property type="entry name" value="Toll/interleukin-1 receptor homology (TIR) domain"/>
    <property type="match status" value="3"/>
</dbReference>
<evidence type="ECO:0000256" key="2">
    <source>
        <dbReference type="ARBA" id="ARBA00009752"/>
    </source>
</evidence>
<dbReference type="GO" id="GO:0016020">
    <property type="term" value="C:membrane"/>
    <property type="evidence" value="ECO:0007669"/>
    <property type="project" value="UniProtKB-SubCell"/>
</dbReference>
<dbReference type="EMBL" id="BRZM01000022">
    <property type="protein sequence ID" value="GLD55967.1"/>
    <property type="molecule type" value="Genomic_DNA"/>
</dbReference>
<feature type="domain" description="Ig-like" evidence="15">
    <location>
        <begin position="172"/>
        <end position="268"/>
    </location>
</feature>
<evidence type="ECO:0000259" key="15">
    <source>
        <dbReference type="PROSITE" id="PS50835"/>
    </source>
</evidence>
<evidence type="ECO:0000256" key="3">
    <source>
        <dbReference type="ARBA" id="ARBA00022692"/>
    </source>
</evidence>
<feature type="domain" description="Ig-like" evidence="15">
    <location>
        <begin position="28"/>
        <end position="110"/>
    </location>
</feature>
<dbReference type="FunFam" id="2.60.40.10:FF:000284">
    <property type="entry name" value="interleukin-1 receptor accessory protein-like 1"/>
    <property type="match status" value="1"/>
</dbReference>
<keyword evidence="7" id="KW-1015">Disulfide bond</keyword>
<protein>
    <submittedName>
        <fullName evidence="16">Interleukin-18 receptor accessory protein-like isoform X1</fullName>
    </submittedName>
</protein>
<comment type="similarity">
    <text evidence="2">Belongs to the interleukin-1 receptor family.</text>
</comment>
<comment type="caution">
    <text evidence="16">The sequence shown here is derived from an EMBL/GenBank/DDBJ whole genome shotgun (WGS) entry which is preliminary data.</text>
</comment>
<dbReference type="Gene3D" id="2.60.40.10">
    <property type="entry name" value="Immunoglobulins"/>
    <property type="match status" value="8"/>
</dbReference>